<evidence type="ECO:0000313" key="4">
    <source>
        <dbReference type="Proteomes" id="UP000221369"/>
    </source>
</evidence>
<dbReference type="RefSeq" id="WP_098407543.1">
    <property type="nucleotide sequence ID" value="NZ_PDJE01000001.1"/>
</dbReference>
<evidence type="ECO:0000259" key="2">
    <source>
        <dbReference type="Pfam" id="PF12728"/>
    </source>
</evidence>
<dbReference type="InterPro" id="IPR009061">
    <property type="entry name" value="DNA-bd_dom_put_sf"/>
</dbReference>
<comment type="caution">
    <text evidence="3">The sequence shown here is derived from an EMBL/GenBank/DDBJ whole genome shotgun (WGS) entry which is preliminary data.</text>
</comment>
<reference evidence="3 4" key="1">
    <citation type="submission" date="2017-10" db="EMBL/GenBank/DDBJ databases">
        <title>Sequencing the genomes of 1000 actinobacteria strains.</title>
        <authorList>
            <person name="Klenk H.-P."/>
        </authorList>
    </citation>
    <scope>NUCLEOTIDE SEQUENCE [LARGE SCALE GENOMIC DNA]</scope>
    <source>
        <strain evidence="3 4">DSM 21798</strain>
    </source>
</reference>
<accession>A0A2A9DZ10</accession>
<feature type="compositionally biased region" description="Polar residues" evidence="1">
    <location>
        <begin position="1"/>
        <end position="10"/>
    </location>
</feature>
<keyword evidence="4" id="KW-1185">Reference proteome</keyword>
<feature type="domain" description="Helix-turn-helix" evidence="2">
    <location>
        <begin position="38"/>
        <end position="87"/>
    </location>
</feature>
<name>A0A2A9DZ10_9MICO</name>
<dbReference type="SUPFAM" id="SSF46955">
    <property type="entry name" value="Putative DNA-binding domain"/>
    <property type="match status" value="1"/>
</dbReference>
<dbReference type="AlphaFoldDB" id="A0A2A9DZ10"/>
<gene>
    <name evidence="3" type="ORF">ATJ78_2123</name>
</gene>
<dbReference type="Pfam" id="PF12728">
    <property type="entry name" value="HTH_17"/>
    <property type="match status" value="1"/>
</dbReference>
<dbReference type="Proteomes" id="UP000221369">
    <property type="component" value="Unassembled WGS sequence"/>
</dbReference>
<organism evidence="3 4">
    <name type="scientific">Paramicrobacterium agarici</name>
    <dbReference type="NCBI Taxonomy" id="630514"/>
    <lineage>
        <taxon>Bacteria</taxon>
        <taxon>Bacillati</taxon>
        <taxon>Actinomycetota</taxon>
        <taxon>Actinomycetes</taxon>
        <taxon>Micrococcales</taxon>
        <taxon>Microbacteriaceae</taxon>
        <taxon>Paramicrobacterium</taxon>
    </lineage>
</organism>
<dbReference type="InterPro" id="IPR010093">
    <property type="entry name" value="SinI_DNA-bd"/>
</dbReference>
<dbReference type="GO" id="GO:0003677">
    <property type="term" value="F:DNA binding"/>
    <property type="evidence" value="ECO:0007669"/>
    <property type="project" value="InterPro"/>
</dbReference>
<evidence type="ECO:0000256" key="1">
    <source>
        <dbReference type="SAM" id="MobiDB-lite"/>
    </source>
</evidence>
<proteinExistence type="predicted"/>
<dbReference type="NCBIfam" id="TIGR01764">
    <property type="entry name" value="excise"/>
    <property type="match status" value="1"/>
</dbReference>
<sequence length="97" mass="10794">MTLTSPSNHSIPPAEITSHRGEVKAQQTAAASYELPDLLTIDDLAAYLRVSKQTIYHWRKTGGGPVGHYLGKHLRFAKPDIDAWRQSLPTTRELTRG</sequence>
<dbReference type="EMBL" id="PDJE01000001">
    <property type="protein sequence ID" value="PFG31169.1"/>
    <property type="molecule type" value="Genomic_DNA"/>
</dbReference>
<protein>
    <submittedName>
        <fullName evidence="3">Excisionase family DNA binding protein</fullName>
    </submittedName>
</protein>
<dbReference type="InterPro" id="IPR036388">
    <property type="entry name" value="WH-like_DNA-bd_sf"/>
</dbReference>
<dbReference type="InterPro" id="IPR041657">
    <property type="entry name" value="HTH_17"/>
</dbReference>
<feature type="region of interest" description="Disordered" evidence="1">
    <location>
        <begin position="1"/>
        <end position="23"/>
    </location>
</feature>
<dbReference type="Gene3D" id="1.10.10.10">
    <property type="entry name" value="Winged helix-like DNA-binding domain superfamily/Winged helix DNA-binding domain"/>
    <property type="match status" value="1"/>
</dbReference>
<evidence type="ECO:0000313" key="3">
    <source>
        <dbReference type="EMBL" id="PFG31169.1"/>
    </source>
</evidence>